<dbReference type="InterPro" id="IPR036691">
    <property type="entry name" value="Endo/exonu/phosph_ase_sf"/>
</dbReference>
<dbReference type="PANTHER" id="PTHR11200">
    <property type="entry name" value="INOSITOL 5-PHOSPHATASE"/>
    <property type="match status" value="1"/>
</dbReference>
<dbReference type="SUPFAM" id="SSF56815">
    <property type="entry name" value="Sec1/munc18-like (SM) proteins"/>
    <property type="match status" value="1"/>
</dbReference>
<feature type="region of interest" description="Disordered" evidence="2">
    <location>
        <begin position="680"/>
        <end position="706"/>
    </location>
</feature>
<dbReference type="InterPro" id="IPR043127">
    <property type="entry name" value="Sec-1-like_dom3a"/>
</dbReference>
<dbReference type="Proteomes" id="UP001151516">
    <property type="component" value="Unassembled WGS sequence"/>
</dbReference>
<dbReference type="GO" id="GO:0016192">
    <property type="term" value="P:vesicle-mediated transport"/>
    <property type="evidence" value="ECO:0007669"/>
    <property type="project" value="InterPro"/>
</dbReference>
<evidence type="ECO:0000256" key="2">
    <source>
        <dbReference type="SAM" id="MobiDB-lite"/>
    </source>
</evidence>
<dbReference type="InterPro" id="IPR036322">
    <property type="entry name" value="WD40_repeat_dom_sf"/>
</dbReference>
<dbReference type="Gene3D" id="3.40.50.1910">
    <property type="match status" value="1"/>
</dbReference>
<sequence>MCTRVETGEICAIHNAPGPEERFTSIAPVQAAGDPTIECGRVWACTSSGRVLVLNTSNTGSYQESLQTTSYGAILCMLPSGIGEVWTLRDDGLVEVWRDRSVEAAALEQPLVPLRKFSIATELQAARRVANQRTMILLYQRELWFAGSRSIWVYDTHTSADTAMSASSNGPLSTRLDQPLMVAHLSLTAHDAPITCIASNVPYLDEARIDSRGYVFSGTDAGHIIAWKASDYERWRTIDMSNGEPEVRITSLVCVSDRWLWVGFASGKIAILDIGPDSHPTAAQCPLTLGLQDGVGGAAQRRDTMWVVAKEWLAAESAVTGLLVDWSPLLTDRQRVQVASVHANGSVYYWDGSLTVDCQYNELRRRTPDFAHMRDITVQINSWNIDSIKPEVLEKTREDQHFLRGWLGALGGQQMPDIIVVGLQEVVDLESKKMTAKSLWKNTTSKSKPKGKAGSKPAADISKRYGLWRSALEKALSRGMTFSTAYRAVECQNMVGLFICVFARDDIYRSVREVDVSHVKTGMGGLHGNKGGIGIRFVFEDTSFCFVNAHLAAGESVRNNMARIEHCAAIVKSLSFKRPMPEYQSLAANELVGQHLPSQNNSRQTVSPTADLANLTLDAYVDGGDGQRFLDHAVCFFSGDLNFRLGLGRQQVERYLDINDLDTLLQFDQLLPMITLGAQPRSLSSQPSSSNLRSESSTPIVAPNRVSAAATPYEDSVSTLHYQARSSQSSSACSSGDEDDGEGLTSIGTAGFALRTFREMPILFRPTYKYDPGTDTYDTSEKRRVPAWCDRVLFRGGSGQLQVRHQHGNIDSQQQVWHERFGDYDLQGQTSPLIYQRLETRQSDHRPIVAAFRVKVKTVDREARSVASVDVRRRADTKTLPEMAYFAKTLWLSRYTASMSRASELLAATGGDLPSAINNSPESSSEFNSIQLRDILRDELIAILDTVQIRGSKTLVLDRDLSGALSIIVDFGVLKDHGVEKIFLLEEGPLDTGPTKGVLYLSLPHIRKMKIIAEQVRASSLSGGVSKEYSLQLVPRRTLLCERVLEEEGVLGDITIGEYRMDFIPLESDLLSLELPSTFKELYLDGDFSCIQHVARAVMRLQGLYGFFPRIVGKGDFAQVLADSLARMRLELVSGGTGGPSSSALAMSTVFDSVVVIDRAVDMVTPLLTQLTYEGLISEVYGISNGSVTLGGAAASAPSAAGAATAASAPGASGSGTGSGSDLQNSGKRRRIMLNDSDAIYREVRSMNFAGVGALLSKISRQLQDNYESRHRAKTVQEIRSFVGKLGGLQAEHQSLKSHVSLAESIMRRTQSDDFNSILDIEQSLVGGSDLTKEQLAFIEKMLALADPNASVPGVGGELKEQPPASMPNSIHKVLRVLCLYSLWRGPNFKQKTYDSWYEDIVAAFGHHQTITLDNLDRVGLLSRPSSTTQIESSGPSELRGSGLLNSVAPSTKPRSPVHANSIGFLRKALNLIVSDVRESNPDDISYVYSGYAPISIRLLQCLVRDPAVYPANPSSRYAALLRPLGDNSRARPALADGQSTGGVKGGWAGWEDVLNELPGETIDVSQSPSDGDSDVAAADAMVRRRGEKAPATLVVFLGGCTFTEIAALRLLSQQHGHRYIAATTQIINGNSFLDSLVQKTTAV</sequence>
<dbReference type="InterPro" id="IPR036045">
    <property type="entry name" value="Sec1-like_sf"/>
</dbReference>
<dbReference type="Gene3D" id="3.90.830.10">
    <property type="entry name" value="Syntaxin Binding Protein 1, Chain A, domain 2"/>
    <property type="match status" value="1"/>
</dbReference>
<dbReference type="InterPro" id="IPR046985">
    <property type="entry name" value="IP5"/>
</dbReference>
<dbReference type="InterPro" id="IPR043155">
    <property type="entry name" value="VPS33_dom3b"/>
</dbReference>
<organism evidence="4 5">
    <name type="scientific">Coemansia spiralis</name>
    <dbReference type="NCBI Taxonomy" id="417178"/>
    <lineage>
        <taxon>Eukaryota</taxon>
        <taxon>Fungi</taxon>
        <taxon>Fungi incertae sedis</taxon>
        <taxon>Zoopagomycota</taxon>
        <taxon>Kickxellomycotina</taxon>
        <taxon>Kickxellomycetes</taxon>
        <taxon>Kickxellales</taxon>
        <taxon>Kickxellaceae</taxon>
        <taxon>Coemansia</taxon>
    </lineage>
</organism>
<dbReference type="InterPro" id="IPR001619">
    <property type="entry name" value="Sec1-like"/>
</dbReference>
<name>A0A9W8L3B1_9FUNG</name>
<accession>A0A9W8L3B1</accession>
<feature type="region of interest" description="Disordered" evidence="2">
    <location>
        <begin position="1205"/>
        <end position="1228"/>
    </location>
</feature>
<comment type="similarity">
    <text evidence="1">Belongs to the STXBP/unc-18/SEC1 family.</text>
</comment>
<dbReference type="SMART" id="SM00128">
    <property type="entry name" value="IPPc"/>
    <property type="match status" value="1"/>
</dbReference>
<dbReference type="SUPFAM" id="SSF50978">
    <property type="entry name" value="WD40 repeat-like"/>
    <property type="match status" value="1"/>
</dbReference>
<dbReference type="GO" id="GO:0004439">
    <property type="term" value="F:phosphatidylinositol-4,5-bisphosphate 5-phosphatase activity"/>
    <property type="evidence" value="ECO:0007669"/>
    <property type="project" value="TreeGrafter"/>
</dbReference>
<dbReference type="Pfam" id="PF22669">
    <property type="entry name" value="Exo_endo_phos2"/>
    <property type="match status" value="2"/>
</dbReference>
<dbReference type="PANTHER" id="PTHR11200:SF240">
    <property type="entry name" value="INOSITOL POLYPHOSPHATE 5-PHOSPHATASE C9G1.10C-RELATED"/>
    <property type="match status" value="1"/>
</dbReference>
<evidence type="ECO:0000256" key="1">
    <source>
        <dbReference type="ARBA" id="ARBA00009884"/>
    </source>
</evidence>
<dbReference type="InterPro" id="IPR027482">
    <property type="entry name" value="Sec1-like_dom2"/>
</dbReference>
<proteinExistence type="inferred from homology"/>
<evidence type="ECO:0000313" key="5">
    <source>
        <dbReference type="Proteomes" id="UP001151516"/>
    </source>
</evidence>
<dbReference type="Gene3D" id="1.25.40.850">
    <property type="match status" value="1"/>
</dbReference>
<reference evidence="4" key="1">
    <citation type="submission" date="2022-07" db="EMBL/GenBank/DDBJ databases">
        <title>Phylogenomic reconstructions and comparative analyses of Kickxellomycotina fungi.</title>
        <authorList>
            <person name="Reynolds N.K."/>
            <person name="Stajich J.E."/>
            <person name="Barry K."/>
            <person name="Grigoriev I.V."/>
            <person name="Crous P."/>
            <person name="Smith M.E."/>
        </authorList>
    </citation>
    <scope>NUCLEOTIDE SEQUENCE</scope>
    <source>
        <strain evidence="4">CBS 109367</strain>
    </source>
</reference>
<dbReference type="GO" id="GO:0046856">
    <property type="term" value="P:phosphatidylinositol dephosphorylation"/>
    <property type="evidence" value="ECO:0007669"/>
    <property type="project" value="InterPro"/>
</dbReference>
<dbReference type="Gene3D" id="3.60.10.10">
    <property type="entry name" value="Endonuclease/exonuclease/phosphatase"/>
    <property type="match status" value="1"/>
</dbReference>
<dbReference type="Pfam" id="PF00995">
    <property type="entry name" value="Sec1"/>
    <property type="match status" value="1"/>
</dbReference>
<evidence type="ECO:0000259" key="3">
    <source>
        <dbReference type="SMART" id="SM00128"/>
    </source>
</evidence>
<dbReference type="EMBL" id="JANBTX010000169">
    <property type="protein sequence ID" value="KAJ2685116.1"/>
    <property type="molecule type" value="Genomic_DNA"/>
</dbReference>
<feature type="compositionally biased region" description="Low complexity" evidence="2">
    <location>
        <begin position="680"/>
        <end position="697"/>
    </location>
</feature>
<protein>
    <submittedName>
        <fullName evidence="4">Vacuolar protein-sorting-associated protein 33</fullName>
    </submittedName>
</protein>
<evidence type="ECO:0000313" key="4">
    <source>
        <dbReference type="EMBL" id="KAJ2685116.1"/>
    </source>
</evidence>
<feature type="domain" description="Inositol polyphosphate-related phosphatase" evidence="3">
    <location>
        <begin position="374"/>
        <end position="860"/>
    </location>
</feature>
<dbReference type="SUPFAM" id="SSF56219">
    <property type="entry name" value="DNase I-like"/>
    <property type="match status" value="1"/>
</dbReference>
<dbReference type="InterPro" id="IPR043154">
    <property type="entry name" value="Sec-1-like_dom1"/>
</dbReference>
<dbReference type="Gene3D" id="2.130.10.10">
    <property type="entry name" value="YVTN repeat-like/Quinoprotein amine dehydrogenase"/>
    <property type="match status" value="1"/>
</dbReference>
<dbReference type="OrthoDB" id="2248459at2759"/>
<gene>
    <name evidence="4" type="primary">VPS33</name>
    <name evidence="4" type="ORF">IWW39_004485</name>
</gene>
<dbReference type="InterPro" id="IPR015943">
    <property type="entry name" value="WD40/YVTN_repeat-like_dom_sf"/>
</dbReference>
<comment type="caution">
    <text evidence="4">The sequence shown here is derived from an EMBL/GenBank/DDBJ whole genome shotgun (WGS) entry which is preliminary data.</text>
</comment>
<dbReference type="Gene3D" id="3.40.50.2060">
    <property type="match status" value="1"/>
</dbReference>
<keyword evidence="5" id="KW-1185">Reference proteome</keyword>
<dbReference type="InterPro" id="IPR000300">
    <property type="entry name" value="IPPc"/>
</dbReference>